<reference evidence="1 2" key="1">
    <citation type="submission" date="2023-05" db="EMBL/GenBank/DDBJ databases">
        <title>A 100% complete, gapless, phased diploid assembly of the Scenedesmus obliquus UTEX 3031 genome.</title>
        <authorList>
            <person name="Biondi T.C."/>
            <person name="Hanschen E.R."/>
            <person name="Kwon T."/>
            <person name="Eng W."/>
            <person name="Kruse C.P.S."/>
            <person name="Koehler S.I."/>
            <person name="Kunde Y."/>
            <person name="Gleasner C.D."/>
            <person name="You Mak K.T."/>
            <person name="Polle J."/>
            <person name="Hovde B.T."/>
            <person name="Starkenburg S.R."/>
        </authorList>
    </citation>
    <scope>NUCLEOTIDE SEQUENCE [LARGE SCALE GENOMIC DNA]</scope>
    <source>
        <strain evidence="1 2">DOE0152z</strain>
    </source>
</reference>
<evidence type="ECO:0000313" key="2">
    <source>
        <dbReference type="Proteomes" id="UP001244341"/>
    </source>
</evidence>
<dbReference type="Proteomes" id="UP001244341">
    <property type="component" value="Chromosome 1b"/>
</dbReference>
<dbReference type="EMBL" id="CP126208">
    <property type="protein sequence ID" value="WIA09175.1"/>
    <property type="molecule type" value="Genomic_DNA"/>
</dbReference>
<protein>
    <submittedName>
        <fullName evidence="1">Uncharacterized protein</fullName>
    </submittedName>
</protein>
<proteinExistence type="predicted"/>
<gene>
    <name evidence="1" type="ORF">OEZ85_008586</name>
</gene>
<name>A0ABY8TJG6_TETOB</name>
<organism evidence="1 2">
    <name type="scientific">Tetradesmus obliquus</name>
    <name type="common">Green alga</name>
    <name type="synonym">Acutodesmus obliquus</name>
    <dbReference type="NCBI Taxonomy" id="3088"/>
    <lineage>
        <taxon>Eukaryota</taxon>
        <taxon>Viridiplantae</taxon>
        <taxon>Chlorophyta</taxon>
        <taxon>core chlorophytes</taxon>
        <taxon>Chlorophyceae</taxon>
        <taxon>CS clade</taxon>
        <taxon>Sphaeropleales</taxon>
        <taxon>Scenedesmaceae</taxon>
        <taxon>Tetradesmus</taxon>
    </lineage>
</organism>
<sequence length="94" mass="9695">MDAHLTRLAMLPAAAALLRQMQAALQPELGATSRLGRMKGVVEHMAAGGALPAAAEAANSAYTLELLDLRLAGRGWQRPPLPTATVVALALVGT</sequence>
<accession>A0ABY8TJG6</accession>
<keyword evidence="2" id="KW-1185">Reference proteome</keyword>
<evidence type="ECO:0000313" key="1">
    <source>
        <dbReference type="EMBL" id="WIA09175.1"/>
    </source>
</evidence>